<dbReference type="InterPro" id="IPR036390">
    <property type="entry name" value="WH_DNA-bd_sf"/>
</dbReference>
<name>A0A317MWY4_9GAMM</name>
<sequence>MELRHLRYFIAVAEELHFTRAAERLHIGQPPLSQQIQALEAELGVLLFERSRRRVALTEAGQCLFERARALLVEVEQIKQETRRVGHGESGELRIAFTNSLPFTTLLPRLIYRFRRRYPDVRLNLRDLNTRLQLEALAAGELDIGFVRGPDFSELPEGLCLHELSRDPLRLVVHVDHPLAKRDRVALIELADEPFVMFSDEAGTGLLGQFRRLCRERHFTPRVAQEARESSTIIGLVAAGLGLSILPAPMECVRVEGVRYLPLSDPDFFTSLTLATREGPRRASVANFVALAESASSNAMTNNQR</sequence>
<dbReference type="OrthoDB" id="5289754at2"/>
<evidence type="ECO:0000256" key="3">
    <source>
        <dbReference type="ARBA" id="ARBA00023125"/>
    </source>
</evidence>
<dbReference type="InterPro" id="IPR036388">
    <property type="entry name" value="WH-like_DNA-bd_sf"/>
</dbReference>
<dbReference type="PROSITE" id="PS50931">
    <property type="entry name" value="HTH_LYSR"/>
    <property type="match status" value="1"/>
</dbReference>
<evidence type="ECO:0000259" key="5">
    <source>
        <dbReference type="PROSITE" id="PS50931"/>
    </source>
</evidence>
<dbReference type="Pfam" id="PF03466">
    <property type="entry name" value="LysR_substrate"/>
    <property type="match status" value="1"/>
</dbReference>
<dbReference type="GO" id="GO:0003700">
    <property type="term" value="F:DNA-binding transcription factor activity"/>
    <property type="evidence" value="ECO:0007669"/>
    <property type="project" value="InterPro"/>
</dbReference>
<dbReference type="PRINTS" id="PR00039">
    <property type="entry name" value="HTHLYSR"/>
</dbReference>
<keyword evidence="3" id="KW-0238">DNA-binding</keyword>
<dbReference type="GO" id="GO:0003677">
    <property type="term" value="F:DNA binding"/>
    <property type="evidence" value="ECO:0007669"/>
    <property type="project" value="UniProtKB-KW"/>
</dbReference>
<evidence type="ECO:0000256" key="2">
    <source>
        <dbReference type="ARBA" id="ARBA00023015"/>
    </source>
</evidence>
<comment type="caution">
    <text evidence="6">The sequence shown here is derived from an EMBL/GenBank/DDBJ whole genome shotgun (WGS) entry which is preliminary data.</text>
</comment>
<accession>A0A317MWY4</accession>
<keyword evidence="2" id="KW-0805">Transcription regulation</keyword>
<dbReference type="InterPro" id="IPR000847">
    <property type="entry name" value="LysR_HTH_N"/>
</dbReference>
<evidence type="ECO:0000313" key="6">
    <source>
        <dbReference type="EMBL" id="PWV63127.1"/>
    </source>
</evidence>
<proteinExistence type="inferred from homology"/>
<evidence type="ECO:0000313" key="7">
    <source>
        <dbReference type="Proteomes" id="UP000246569"/>
    </source>
</evidence>
<dbReference type="Gene3D" id="3.40.190.10">
    <property type="entry name" value="Periplasmic binding protein-like II"/>
    <property type="match status" value="2"/>
</dbReference>
<dbReference type="Gene3D" id="1.10.10.10">
    <property type="entry name" value="Winged helix-like DNA-binding domain superfamily/Winged helix DNA-binding domain"/>
    <property type="match status" value="1"/>
</dbReference>
<keyword evidence="4" id="KW-0804">Transcription</keyword>
<dbReference type="AlphaFoldDB" id="A0A317MWY4"/>
<dbReference type="RefSeq" id="WP_110017641.1">
    <property type="nucleotide sequence ID" value="NZ_QGTJ01000003.1"/>
</dbReference>
<feature type="domain" description="HTH lysR-type" evidence="5">
    <location>
        <begin position="1"/>
        <end position="58"/>
    </location>
</feature>
<dbReference type="SUPFAM" id="SSF46785">
    <property type="entry name" value="Winged helix' DNA-binding domain"/>
    <property type="match status" value="1"/>
</dbReference>
<organism evidence="6 7">
    <name type="scientific">Plasticicumulans acidivorans</name>
    <dbReference type="NCBI Taxonomy" id="886464"/>
    <lineage>
        <taxon>Bacteria</taxon>
        <taxon>Pseudomonadati</taxon>
        <taxon>Pseudomonadota</taxon>
        <taxon>Gammaproteobacteria</taxon>
        <taxon>Candidatus Competibacteraceae</taxon>
        <taxon>Plasticicumulans</taxon>
    </lineage>
</organism>
<dbReference type="CDD" id="cd08414">
    <property type="entry name" value="PBP2_LTTR_aromatics_like"/>
    <property type="match status" value="1"/>
</dbReference>
<dbReference type="FunFam" id="1.10.10.10:FF:000001">
    <property type="entry name" value="LysR family transcriptional regulator"/>
    <property type="match status" value="1"/>
</dbReference>
<gene>
    <name evidence="6" type="ORF">C7443_10351</name>
</gene>
<dbReference type="PANTHER" id="PTHR30346:SF17">
    <property type="entry name" value="LYSR FAMILY TRANSCRIPTIONAL REGULATOR"/>
    <property type="match status" value="1"/>
</dbReference>
<reference evidence="6 7" key="1">
    <citation type="submission" date="2018-05" db="EMBL/GenBank/DDBJ databases">
        <title>Genomic Encyclopedia of Type Strains, Phase IV (KMG-IV): sequencing the most valuable type-strain genomes for metagenomic binning, comparative biology and taxonomic classification.</title>
        <authorList>
            <person name="Goeker M."/>
        </authorList>
    </citation>
    <scope>NUCLEOTIDE SEQUENCE [LARGE SCALE GENOMIC DNA]</scope>
    <source>
        <strain evidence="6 7">DSM 23606</strain>
    </source>
</reference>
<dbReference type="PANTHER" id="PTHR30346">
    <property type="entry name" value="TRANSCRIPTIONAL DUAL REGULATOR HCAR-RELATED"/>
    <property type="match status" value="1"/>
</dbReference>
<evidence type="ECO:0000256" key="1">
    <source>
        <dbReference type="ARBA" id="ARBA00009437"/>
    </source>
</evidence>
<dbReference type="InterPro" id="IPR005119">
    <property type="entry name" value="LysR_subst-bd"/>
</dbReference>
<dbReference type="GO" id="GO:0032993">
    <property type="term" value="C:protein-DNA complex"/>
    <property type="evidence" value="ECO:0007669"/>
    <property type="project" value="TreeGrafter"/>
</dbReference>
<dbReference type="EMBL" id="QGTJ01000003">
    <property type="protein sequence ID" value="PWV63127.1"/>
    <property type="molecule type" value="Genomic_DNA"/>
</dbReference>
<protein>
    <submittedName>
        <fullName evidence="6">LysR family transcriptional regulator</fullName>
    </submittedName>
</protein>
<dbReference type="Pfam" id="PF00126">
    <property type="entry name" value="HTH_1"/>
    <property type="match status" value="1"/>
</dbReference>
<dbReference type="Proteomes" id="UP000246569">
    <property type="component" value="Unassembled WGS sequence"/>
</dbReference>
<dbReference type="SUPFAM" id="SSF53850">
    <property type="entry name" value="Periplasmic binding protein-like II"/>
    <property type="match status" value="1"/>
</dbReference>
<comment type="similarity">
    <text evidence="1">Belongs to the LysR transcriptional regulatory family.</text>
</comment>
<evidence type="ECO:0000256" key="4">
    <source>
        <dbReference type="ARBA" id="ARBA00023163"/>
    </source>
</evidence>
<keyword evidence="7" id="KW-1185">Reference proteome</keyword>